<gene>
    <name evidence="1" type="ORF">chiPu_0012777</name>
</gene>
<reference evidence="1 2" key="1">
    <citation type="journal article" date="2018" name="Nat. Ecol. Evol.">
        <title>Shark genomes provide insights into elasmobranch evolution and the origin of vertebrates.</title>
        <authorList>
            <person name="Hara Y"/>
            <person name="Yamaguchi K"/>
            <person name="Onimaru K"/>
            <person name="Kadota M"/>
            <person name="Koyanagi M"/>
            <person name="Keeley SD"/>
            <person name="Tatsumi K"/>
            <person name="Tanaka K"/>
            <person name="Motone F"/>
            <person name="Kageyama Y"/>
            <person name="Nozu R"/>
            <person name="Adachi N"/>
            <person name="Nishimura O"/>
            <person name="Nakagawa R"/>
            <person name="Tanegashima C"/>
            <person name="Kiyatake I"/>
            <person name="Matsumoto R"/>
            <person name="Murakumo K"/>
            <person name="Nishida K"/>
            <person name="Terakita A"/>
            <person name="Kuratani S"/>
            <person name="Sato K"/>
            <person name="Hyodo S Kuraku.S."/>
        </authorList>
    </citation>
    <scope>NUCLEOTIDE SEQUENCE [LARGE SCALE GENOMIC DNA]</scope>
</reference>
<dbReference type="Proteomes" id="UP000287033">
    <property type="component" value="Unassembled WGS sequence"/>
</dbReference>
<organism evidence="1 2">
    <name type="scientific">Chiloscyllium punctatum</name>
    <name type="common">Brownbanded bambooshark</name>
    <name type="synonym">Hemiscyllium punctatum</name>
    <dbReference type="NCBI Taxonomy" id="137246"/>
    <lineage>
        <taxon>Eukaryota</taxon>
        <taxon>Metazoa</taxon>
        <taxon>Chordata</taxon>
        <taxon>Craniata</taxon>
        <taxon>Vertebrata</taxon>
        <taxon>Chondrichthyes</taxon>
        <taxon>Elasmobranchii</taxon>
        <taxon>Galeomorphii</taxon>
        <taxon>Galeoidea</taxon>
        <taxon>Orectolobiformes</taxon>
        <taxon>Hemiscylliidae</taxon>
        <taxon>Chiloscyllium</taxon>
    </lineage>
</organism>
<sequence length="102" mass="11240">MKTEEYGSALGVTKVSLEKNARAAYEKEPELKLKACSQKLMMHRTLSKSQEKVMQKLFSPSPAHQAACAAVENSPPRKTLTAKKKVWGRGGELDINTHAENA</sequence>
<name>A0A401SV61_CHIPU</name>
<protein>
    <submittedName>
        <fullName evidence="1">Uncharacterized protein</fullName>
    </submittedName>
</protein>
<dbReference type="EMBL" id="BEZZ01000586">
    <property type="protein sequence ID" value="GCC34304.1"/>
    <property type="molecule type" value="Genomic_DNA"/>
</dbReference>
<keyword evidence="2" id="KW-1185">Reference proteome</keyword>
<evidence type="ECO:0000313" key="1">
    <source>
        <dbReference type="EMBL" id="GCC34304.1"/>
    </source>
</evidence>
<comment type="caution">
    <text evidence="1">The sequence shown here is derived from an EMBL/GenBank/DDBJ whole genome shotgun (WGS) entry which is preliminary data.</text>
</comment>
<proteinExistence type="predicted"/>
<dbReference type="AlphaFoldDB" id="A0A401SV61"/>
<evidence type="ECO:0000313" key="2">
    <source>
        <dbReference type="Proteomes" id="UP000287033"/>
    </source>
</evidence>
<accession>A0A401SV61</accession>